<protein>
    <recommendedName>
        <fullName evidence="1">protein-tyrosine-phosphatase</fullName>
        <ecNumber evidence="1">3.1.3.48</ecNumber>
    </recommendedName>
</protein>
<dbReference type="PANTHER" id="PTHR11717">
    <property type="entry name" value="LOW MOLECULAR WEIGHT PROTEIN TYROSINE PHOSPHATASE"/>
    <property type="match status" value="1"/>
</dbReference>
<evidence type="ECO:0000256" key="1">
    <source>
        <dbReference type="ARBA" id="ARBA00013064"/>
    </source>
</evidence>
<dbReference type="EC" id="3.1.3.48" evidence="1"/>
<gene>
    <name evidence="4" type="primary">ywlE</name>
    <name evidence="4" type="ORF">CA54_43260</name>
</gene>
<dbReference type="InterPro" id="IPR036196">
    <property type="entry name" value="Ptyr_pPase_sf"/>
</dbReference>
<dbReference type="GO" id="GO:0003725">
    <property type="term" value="F:double-stranded RNA binding"/>
    <property type="evidence" value="ECO:0007669"/>
    <property type="project" value="InterPro"/>
</dbReference>
<dbReference type="SUPFAM" id="SSF52788">
    <property type="entry name" value="Phosphotyrosine protein phosphatases I"/>
    <property type="match status" value="1"/>
</dbReference>
<dbReference type="EMBL" id="SJPP01000002">
    <property type="protein sequence ID" value="TWU09086.1"/>
    <property type="molecule type" value="Genomic_DNA"/>
</dbReference>
<dbReference type="PANTHER" id="PTHR11717:SF31">
    <property type="entry name" value="LOW MOLECULAR WEIGHT PROTEIN-TYROSINE-PHOSPHATASE ETP-RELATED"/>
    <property type="match status" value="1"/>
</dbReference>
<accession>A0A5C6BCR2</accession>
<reference evidence="4 5" key="1">
    <citation type="submission" date="2019-02" db="EMBL/GenBank/DDBJ databases">
        <title>Deep-cultivation of Planctomycetes and their phenomic and genomic characterization uncovers novel biology.</title>
        <authorList>
            <person name="Wiegand S."/>
            <person name="Jogler M."/>
            <person name="Boedeker C."/>
            <person name="Pinto D."/>
            <person name="Vollmers J."/>
            <person name="Rivas-Marin E."/>
            <person name="Kohn T."/>
            <person name="Peeters S.H."/>
            <person name="Heuer A."/>
            <person name="Rast P."/>
            <person name="Oberbeckmann S."/>
            <person name="Bunk B."/>
            <person name="Jeske O."/>
            <person name="Meyerdierks A."/>
            <person name="Storesund J.E."/>
            <person name="Kallscheuer N."/>
            <person name="Luecker S."/>
            <person name="Lage O.M."/>
            <person name="Pohl T."/>
            <person name="Merkel B.J."/>
            <person name="Hornburger P."/>
            <person name="Mueller R.-W."/>
            <person name="Bruemmer F."/>
            <person name="Labrenz M."/>
            <person name="Spormann A.M."/>
            <person name="Op Den Camp H."/>
            <person name="Overmann J."/>
            <person name="Amann R."/>
            <person name="Jetten M.S.M."/>
            <person name="Mascher T."/>
            <person name="Medema M.H."/>
            <person name="Devos D.P."/>
            <person name="Kaster A.-K."/>
            <person name="Ovreas L."/>
            <person name="Rohde M."/>
            <person name="Galperin M.Y."/>
            <person name="Jogler C."/>
        </authorList>
    </citation>
    <scope>NUCLEOTIDE SEQUENCE [LARGE SCALE GENOMIC DNA]</scope>
    <source>
        <strain evidence="4 5">CA54</strain>
    </source>
</reference>
<sequence length="372" mass="40107">MSKVVELTTADEPRDVIHEAVQLLSEGGLVCVPTETIYVVACDALSEAGLQRLAALRQQLPDEKCSLAVRDADAAVDFVPQMSELGQRLCRRCWPGPVMLSFDQSATGGAFEALSADCQAAVMPKGKLRLSVPAAEVVQAVMRLMPNPLVLLGIQRVADVPKTAGEAAITYGDAVDLLIDGGACRYGEPATEVHVSGENWDVVFESTVTERTVRRLASHVYLFVCTGNTCRSPMAEALFRKMLTERLECTEDELSDRGHIVASAGIAASMGGRPSPESVEILQAKGIDLHQHASQPLTGNLLQAADHVYTMTNGHRESILYEAPLAEERVSVLSRDGGDISDPIGCGMDQYLECADQIERNLKALIAELFED</sequence>
<dbReference type="Pfam" id="PF01451">
    <property type="entry name" value="LMWPc"/>
    <property type="match status" value="1"/>
</dbReference>
<dbReference type="InterPro" id="IPR017945">
    <property type="entry name" value="DHBP_synth_RibB-like_a/b_dom"/>
</dbReference>
<dbReference type="SUPFAM" id="SSF55821">
    <property type="entry name" value="YrdC/RibB"/>
    <property type="match status" value="1"/>
</dbReference>
<comment type="caution">
    <text evidence="4">The sequence shown here is derived from an EMBL/GenBank/DDBJ whole genome shotgun (WGS) entry which is preliminary data.</text>
</comment>
<dbReference type="RefSeq" id="WP_146372833.1">
    <property type="nucleotide sequence ID" value="NZ_SJPP01000002.1"/>
</dbReference>
<dbReference type="Proteomes" id="UP000320735">
    <property type="component" value="Unassembled WGS sequence"/>
</dbReference>
<dbReference type="AlphaFoldDB" id="A0A5C6BCR2"/>
<evidence type="ECO:0000313" key="4">
    <source>
        <dbReference type="EMBL" id="TWU09086.1"/>
    </source>
</evidence>
<keyword evidence="4" id="KW-0378">Hydrolase</keyword>
<dbReference type="InterPro" id="IPR023485">
    <property type="entry name" value="Ptyr_pPase"/>
</dbReference>
<dbReference type="PROSITE" id="PS51163">
    <property type="entry name" value="YRDC"/>
    <property type="match status" value="1"/>
</dbReference>
<dbReference type="Gene3D" id="3.40.50.2300">
    <property type="match status" value="1"/>
</dbReference>
<dbReference type="Gene3D" id="3.90.870.10">
    <property type="entry name" value="DHBP synthase"/>
    <property type="match status" value="1"/>
</dbReference>
<proteinExistence type="predicted"/>
<dbReference type="GO" id="GO:0004725">
    <property type="term" value="F:protein tyrosine phosphatase activity"/>
    <property type="evidence" value="ECO:0007669"/>
    <property type="project" value="UniProtKB-EC"/>
</dbReference>
<evidence type="ECO:0000259" key="3">
    <source>
        <dbReference type="PROSITE" id="PS51163"/>
    </source>
</evidence>
<dbReference type="CDD" id="cd16344">
    <property type="entry name" value="LMWPAP"/>
    <property type="match status" value="1"/>
</dbReference>
<feature type="domain" description="YrdC-like" evidence="3">
    <location>
        <begin position="14"/>
        <end position="208"/>
    </location>
</feature>
<dbReference type="OrthoDB" id="9784339at2"/>
<keyword evidence="5" id="KW-1185">Reference proteome</keyword>
<evidence type="ECO:0000313" key="5">
    <source>
        <dbReference type="Proteomes" id="UP000320735"/>
    </source>
</evidence>
<dbReference type="InterPro" id="IPR006070">
    <property type="entry name" value="Sua5-like_dom"/>
</dbReference>
<comment type="catalytic activity">
    <reaction evidence="2">
        <text>O-phospho-L-tyrosyl-[protein] + H2O = L-tyrosyl-[protein] + phosphate</text>
        <dbReference type="Rhea" id="RHEA:10684"/>
        <dbReference type="Rhea" id="RHEA-COMP:10136"/>
        <dbReference type="Rhea" id="RHEA-COMP:20101"/>
        <dbReference type="ChEBI" id="CHEBI:15377"/>
        <dbReference type="ChEBI" id="CHEBI:43474"/>
        <dbReference type="ChEBI" id="CHEBI:46858"/>
        <dbReference type="ChEBI" id="CHEBI:61978"/>
        <dbReference type="EC" id="3.1.3.48"/>
    </reaction>
</comment>
<name>A0A5C6BCR2_9PLAN</name>
<dbReference type="Pfam" id="PF01300">
    <property type="entry name" value="Sua5_yciO_yrdC"/>
    <property type="match status" value="1"/>
</dbReference>
<dbReference type="InterPro" id="IPR050438">
    <property type="entry name" value="LMW_PTPase"/>
</dbReference>
<organism evidence="4 5">
    <name type="scientific">Symmachiella macrocystis</name>
    <dbReference type="NCBI Taxonomy" id="2527985"/>
    <lineage>
        <taxon>Bacteria</taxon>
        <taxon>Pseudomonadati</taxon>
        <taxon>Planctomycetota</taxon>
        <taxon>Planctomycetia</taxon>
        <taxon>Planctomycetales</taxon>
        <taxon>Planctomycetaceae</taxon>
        <taxon>Symmachiella</taxon>
    </lineage>
</organism>
<evidence type="ECO:0000256" key="2">
    <source>
        <dbReference type="ARBA" id="ARBA00051722"/>
    </source>
</evidence>
<dbReference type="SMART" id="SM00226">
    <property type="entry name" value="LMWPc"/>
    <property type="match status" value="1"/>
</dbReference>